<dbReference type="EMBL" id="JAGGNH010000188">
    <property type="protein sequence ID" value="KAJ0959705.1"/>
    <property type="molecule type" value="Genomic_DNA"/>
</dbReference>
<reference evidence="2 3" key="1">
    <citation type="journal article" date="2022" name="Hortic Res">
        <title>The genome of Dioscorea zingiberensis sheds light on the biosynthesis, origin and evolution of the medicinally important diosgenin saponins.</title>
        <authorList>
            <person name="Li Y."/>
            <person name="Tan C."/>
            <person name="Li Z."/>
            <person name="Guo J."/>
            <person name="Li S."/>
            <person name="Chen X."/>
            <person name="Wang C."/>
            <person name="Dai X."/>
            <person name="Yang H."/>
            <person name="Song W."/>
            <person name="Hou L."/>
            <person name="Xu J."/>
            <person name="Tong Z."/>
            <person name="Xu A."/>
            <person name="Yuan X."/>
            <person name="Wang W."/>
            <person name="Yang Q."/>
            <person name="Chen L."/>
            <person name="Sun Z."/>
            <person name="Wang K."/>
            <person name="Pan B."/>
            <person name="Chen J."/>
            <person name="Bao Y."/>
            <person name="Liu F."/>
            <person name="Qi X."/>
            <person name="Gang D.R."/>
            <person name="Wen J."/>
            <person name="Li J."/>
        </authorList>
    </citation>
    <scope>NUCLEOTIDE SEQUENCE [LARGE SCALE GENOMIC DNA]</scope>
    <source>
        <strain evidence="2">Dzin_1.0</strain>
    </source>
</reference>
<feature type="compositionally biased region" description="Basic and acidic residues" evidence="1">
    <location>
        <begin position="1"/>
        <end position="13"/>
    </location>
</feature>
<evidence type="ECO:0000313" key="2">
    <source>
        <dbReference type="EMBL" id="KAJ0959705.1"/>
    </source>
</evidence>
<feature type="compositionally biased region" description="Pro residues" evidence="1">
    <location>
        <begin position="18"/>
        <end position="27"/>
    </location>
</feature>
<proteinExistence type="predicted"/>
<organism evidence="2 3">
    <name type="scientific">Dioscorea zingiberensis</name>
    <dbReference type="NCBI Taxonomy" id="325984"/>
    <lineage>
        <taxon>Eukaryota</taxon>
        <taxon>Viridiplantae</taxon>
        <taxon>Streptophyta</taxon>
        <taxon>Embryophyta</taxon>
        <taxon>Tracheophyta</taxon>
        <taxon>Spermatophyta</taxon>
        <taxon>Magnoliopsida</taxon>
        <taxon>Liliopsida</taxon>
        <taxon>Dioscoreales</taxon>
        <taxon>Dioscoreaceae</taxon>
        <taxon>Dioscorea</taxon>
    </lineage>
</organism>
<protein>
    <submittedName>
        <fullName evidence="2">Uncharacterized protein</fullName>
    </submittedName>
</protein>
<name>A0A9D5BS70_9LILI</name>
<evidence type="ECO:0000256" key="1">
    <source>
        <dbReference type="SAM" id="MobiDB-lite"/>
    </source>
</evidence>
<accession>A0A9D5BS70</accession>
<dbReference type="AlphaFoldDB" id="A0A9D5BS70"/>
<gene>
    <name evidence="2" type="ORF">J5N97_000628</name>
</gene>
<comment type="caution">
    <text evidence="2">The sequence shown here is derived from an EMBL/GenBank/DDBJ whole genome shotgun (WGS) entry which is preliminary data.</text>
</comment>
<feature type="region of interest" description="Disordered" evidence="1">
    <location>
        <begin position="1"/>
        <end position="50"/>
    </location>
</feature>
<sequence length="135" mass="15548">MREVVGLVRDQRQAQHQQPPPPPPPQPHQRTIAEFKRTGPPPFEGTTDPDVAEKWIDEMEKAFDVMECTEEEKLRFATYMLQGSAYNWWKARYASVREGILIHGISGVQPFSTSTFPEARFWSWRGSSFISNRGP</sequence>
<evidence type="ECO:0000313" key="3">
    <source>
        <dbReference type="Proteomes" id="UP001085076"/>
    </source>
</evidence>
<dbReference type="OrthoDB" id="786614at2759"/>
<dbReference type="Proteomes" id="UP001085076">
    <property type="component" value="Unassembled WGS sequence"/>
</dbReference>
<keyword evidence="3" id="KW-1185">Reference proteome</keyword>